<comment type="caution">
    <text evidence="3">The sequence shown here is derived from an EMBL/GenBank/DDBJ whole genome shotgun (WGS) entry which is preliminary data.</text>
</comment>
<accession>A0ABW1SAH9</accession>
<dbReference type="Pfam" id="PF17482">
    <property type="entry name" value="Phage_sheath_1C"/>
    <property type="match status" value="1"/>
</dbReference>
<evidence type="ECO:0000313" key="3">
    <source>
        <dbReference type="EMBL" id="MFC6198691.1"/>
    </source>
</evidence>
<keyword evidence="4" id="KW-1185">Reference proteome</keyword>
<evidence type="ECO:0000259" key="2">
    <source>
        <dbReference type="Pfam" id="PF17482"/>
    </source>
</evidence>
<reference evidence="4" key="1">
    <citation type="journal article" date="2019" name="Int. J. Syst. Evol. Microbiol.">
        <title>The Global Catalogue of Microorganisms (GCM) 10K type strain sequencing project: providing services to taxonomists for standard genome sequencing and annotation.</title>
        <authorList>
            <consortium name="The Broad Institute Genomics Platform"/>
            <consortium name="The Broad Institute Genome Sequencing Center for Infectious Disease"/>
            <person name="Wu L."/>
            <person name="Ma J."/>
        </authorList>
    </citation>
    <scope>NUCLEOTIDE SEQUENCE [LARGE SCALE GENOMIC DNA]</scope>
    <source>
        <strain evidence="4">CGMCC-1.15741</strain>
    </source>
</reference>
<protein>
    <submittedName>
        <fullName evidence="3">Phage tail sheath family protein</fullName>
    </submittedName>
</protein>
<organism evidence="3 4">
    <name type="scientific">Ponticaulis profundi</name>
    <dbReference type="NCBI Taxonomy" id="2665222"/>
    <lineage>
        <taxon>Bacteria</taxon>
        <taxon>Pseudomonadati</taxon>
        <taxon>Pseudomonadota</taxon>
        <taxon>Alphaproteobacteria</taxon>
        <taxon>Hyphomonadales</taxon>
        <taxon>Hyphomonadaceae</taxon>
        <taxon>Ponticaulis</taxon>
    </lineage>
</organism>
<dbReference type="Gene3D" id="3.40.50.11780">
    <property type="match status" value="1"/>
</dbReference>
<gene>
    <name evidence="3" type="ORF">ACFQDM_11400</name>
</gene>
<dbReference type="InterPro" id="IPR052042">
    <property type="entry name" value="Tail_sheath_structural"/>
</dbReference>
<proteinExistence type="inferred from homology"/>
<evidence type="ECO:0000313" key="4">
    <source>
        <dbReference type="Proteomes" id="UP001596303"/>
    </source>
</evidence>
<name>A0ABW1SAH9_9PROT</name>
<evidence type="ECO:0000256" key="1">
    <source>
        <dbReference type="ARBA" id="ARBA00008005"/>
    </source>
</evidence>
<dbReference type="RefSeq" id="WP_377379112.1">
    <property type="nucleotide sequence ID" value="NZ_JBHSSW010000012.1"/>
</dbReference>
<dbReference type="InterPro" id="IPR020287">
    <property type="entry name" value="Tail_sheath_C"/>
</dbReference>
<feature type="domain" description="Tail sheath protein C-terminal" evidence="2">
    <location>
        <begin position="416"/>
        <end position="520"/>
    </location>
</feature>
<dbReference type="EMBL" id="JBHSSW010000012">
    <property type="protein sequence ID" value="MFC6198691.1"/>
    <property type="molecule type" value="Genomic_DNA"/>
</dbReference>
<dbReference type="PANTHER" id="PTHR35861">
    <property type="match status" value="1"/>
</dbReference>
<dbReference type="PANTHER" id="PTHR35861:SF1">
    <property type="entry name" value="PHAGE TAIL SHEATH PROTEIN"/>
    <property type="match status" value="1"/>
</dbReference>
<sequence length="528" mass="56460">MAGPANEFTRRHALSLSGALTISSIVGQASGQTYSAPGVYVEELSPGLVGNVPGLETSLAAFIGYTTGGSTEPQLVTNYSEFIRLFGDPPPRMFELADINLLSARSGTTSAKLKLKEAAQITYLYDAVRLYFENGGARCIIASAGETTSSPDRTALLAALTRLNDSSLASPTLLAIPDAAALSKAECFTLQQAMLADCDAAPNRFALLDIPGGFAKASTRSDPIEDFRQAIGMSHRTFGAAYAPWLIAPSNRSSDFSFLNLTPDGHKHFGTFVYEHADILLGALSAKDRKACLAALADIAKSGGLKTKDADVTHILLGRTLPLYTHMLKQMADITHYLPPSGAVAGAIARQDSRRGVWAPPASLPITGSVGLSYQITDAMQADFNTPSDGYAVNAIREFERRGRVIWGARTLDGNSNDYRYISTRRLLSWTGACVQQALKQAVFEPNAAPLWRSIQSGVETFLYDLYRSGALQGSKPGDAFFARCGLGTSMTQSDIESGRLVVELGLAPLQPAEFIILRLSQDMAAPD</sequence>
<dbReference type="Proteomes" id="UP001596303">
    <property type="component" value="Unassembled WGS sequence"/>
</dbReference>
<comment type="similarity">
    <text evidence="1">Belongs to the myoviridae tail sheath protein family.</text>
</comment>